<dbReference type="GO" id="GO:0006567">
    <property type="term" value="P:L-threonine catabolic process"/>
    <property type="evidence" value="ECO:0007669"/>
    <property type="project" value="TreeGrafter"/>
</dbReference>
<keyword evidence="3 5" id="KW-0456">Lyase</keyword>
<dbReference type="GeneID" id="13300650"/>
<dbReference type="EC" id="4.2.3.1" evidence="5"/>
<dbReference type="PANTHER" id="PTHR48078:SF6">
    <property type="entry name" value="L-THREONINE DEHYDRATASE CATABOLIC TDCB"/>
    <property type="match status" value="1"/>
</dbReference>
<dbReference type="InterPro" id="IPR050147">
    <property type="entry name" value="Ser/Thr_Dehydratase"/>
</dbReference>
<name>A0A5C0XRA3_PYRFU</name>
<sequence>MLRCTKCNRVYEEDLRIQCECEGTLLVERKYSSFAPQRRYFDMRRYLPYLPVNERFLPYLHPPVTPVSKVKNVIFKLEYLHPTGSFKDRGTYVTVAKLKELKIKEIVIDSSGNAAISMAVYSAFSNIRTHIFVSSNTRKEKLSLLSSFGAELHIVEGDRMKVHEEAVKYSRENNIPYLSHWLNPYFLEGTKTVAYEIYEQVGVPEYVVVPTGSGTLFIGIWKGFKELFEMGEISRLPKMIAVQAKGFESLCKRSNSEANVLADGIAIPNPPRKEEMFRIIKESNGSCISIGERVTRQALTELYRMGFIVEPTSAVAYAALKFFEDEGKSFVVPLTGSGLKLHSSF</sequence>
<protein>
    <submittedName>
        <fullName evidence="5">Threonine synthase</fullName>
        <ecNumber evidence="5">4.2.3.1</ecNumber>
    </submittedName>
</protein>
<dbReference type="InterPro" id="IPR001926">
    <property type="entry name" value="TrpB-like_PALP"/>
</dbReference>
<evidence type="ECO:0000313" key="6">
    <source>
        <dbReference type="Proteomes" id="UP000324354"/>
    </source>
</evidence>
<dbReference type="Gene3D" id="3.40.50.1100">
    <property type="match status" value="2"/>
</dbReference>
<dbReference type="RefSeq" id="WP_011012786.1">
    <property type="nucleotide sequence ID" value="NC_003413.1"/>
</dbReference>
<dbReference type="InterPro" id="IPR036052">
    <property type="entry name" value="TrpB-like_PALP_sf"/>
</dbReference>
<dbReference type="GeneID" id="41713464"/>
<evidence type="ECO:0000313" key="5">
    <source>
        <dbReference type="EMBL" id="QEK79261.1"/>
    </source>
</evidence>
<comment type="cofactor">
    <cofactor evidence="1">
        <name>pyridoxal 5'-phosphate</name>
        <dbReference type="ChEBI" id="CHEBI:597326"/>
    </cofactor>
</comment>
<dbReference type="Proteomes" id="UP000324354">
    <property type="component" value="Chromosome"/>
</dbReference>
<dbReference type="Pfam" id="PF00291">
    <property type="entry name" value="PALP"/>
    <property type="match status" value="1"/>
</dbReference>
<dbReference type="PANTHER" id="PTHR48078">
    <property type="entry name" value="THREONINE DEHYDRATASE, MITOCHONDRIAL-RELATED"/>
    <property type="match status" value="1"/>
</dbReference>
<gene>
    <name evidence="5" type="ORF">PFDSM3638_08280</name>
</gene>
<dbReference type="GO" id="GO:0004795">
    <property type="term" value="F:threonine synthase activity"/>
    <property type="evidence" value="ECO:0007669"/>
    <property type="project" value="UniProtKB-EC"/>
</dbReference>
<dbReference type="SUPFAM" id="SSF53686">
    <property type="entry name" value="Tryptophan synthase beta subunit-like PLP-dependent enzymes"/>
    <property type="match status" value="1"/>
</dbReference>
<dbReference type="EMBL" id="CP023154">
    <property type="protein sequence ID" value="QEK79261.1"/>
    <property type="molecule type" value="Genomic_DNA"/>
</dbReference>
<dbReference type="OrthoDB" id="85597at2157"/>
<organism evidence="5 6">
    <name type="scientific">Pyrococcus furiosus (strain ATCC 43587 / DSM 3638 / JCM 8422 / Vc1)</name>
    <dbReference type="NCBI Taxonomy" id="186497"/>
    <lineage>
        <taxon>Archaea</taxon>
        <taxon>Methanobacteriati</taxon>
        <taxon>Methanobacteriota</taxon>
        <taxon>Thermococci</taxon>
        <taxon>Thermococcales</taxon>
        <taxon>Thermococcaceae</taxon>
        <taxon>Pyrococcus</taxon>
    </lineage>
</organism>
<dbReference type="AlphaFoldDB" id="A0A5C0XRA3"/>
<evidence type="ECO:0000256" key="1">
    <source>
        <dbReference type="ARBA" id="ARBA00001933"/>
    </source>
</evidence>
<keyword evidence="2" id="KW-0663">Pyridoxal phosphate</keyword>
<dbReference type="GO" id="GO:0006565">
    <property type="term" value="P:L-serine catabolic process"/>
    <property type="evidence" value="ECO:0007669"/>
    <property type="project" value="TreeGrafter"/>
</dbReference>
<dbReference type="GO" id="GO:0004794">
    <property type="term" value="F:threonine deaminase activity"/>
    <property type="evidence" value="ECO:0007669"/>
    <property type="project" value="TreeGrafter"/>
</dbReference>
<feature type="domain" description="Tryptophan synthase beta chain-like PALP" evidence="4">
    <location>
        <begin position="70"/>
        <end position="323"/>
    </location>
</feature>
<reference evidence="5 6" key="1">
    <citation type="submission" date="2017-08" db="EMBL/GenBank/DDBJ databases">
        <title>Resequencing and Reannotation of the genome of Pyrococcus furiosus type strain DSM3638.</title>
        <authorList>
            <person name="Reichelt R.M."/>
            <person name="Bunk B."/>
        </authorList>
    </citation>
    <scope>NUCLEOTIDE SEQUENCE [LARGE SCALE GENOMIC DNA]</scope>
    <source>
        <strain evidence="5 6">DSM 3638</strain>
    </source>
</reference>
<proteinExistence type="predicted"/>
<dbReference type="GO" id="GO:0009097">
    <property type="term" value="P:isoleucine biosynthetic process"/>
    <property type="evidence" value="ECO:0007669"/>
    <property type="project" value="TreeGrafter"/>
</dbReference>
<dbReference type="NCBIfam" id="NF006205">
    <property type="entry name" value="PRK08329.1"/>
    <property type="match status" value="1"/>
</dbReference>
<accession>A0A5C0XRA3</accession>
<dbReference type="GO" id="GO:0003941">
    <property type="term" value="F:L-serine ammonia-lyase activity"/>
    <property type="evidence" value="ECO:0007669"/>
    <property type="project" value="TreeGrafter"/>
</dbReference>
<dbReference type="CDD" id="cd01563">
    <property type="entry name" value="Thr-synth_1"/>
    <property type="match status" value="1"/>
</dbReference>
<evidence type="ECO:0000256" key="2">
    <source>
        <dbReference type="ARBA" id="ARBA00022898"/>
    </source>
</evidence>
<evidence type="ECO:0000259" key="4">
    <source>
        <dbReference type="Pfam" id="PF00291"/>
    </source>
</evidence>
<evidence type="ECO:0000256" key="3">
    <source>
        <dbReference type="ARBA" id="ARBA00023239"/>
    </source>
</evidence>